<proteinExistence type="inferred from homology"/>
<feature type="binding site" evidence="9">
    <location>
        <position position="11"/>
    </location>
    <ligand>
        <name>substrate</name>
    </ligand>
</feature>
<feature type="active site" description="Proton donor" evidence="9">
    <location>
        <position position="71"/>
    </location>
</feature>
<evidence type="ECO:0000256" key="1">
    <source>
        <dbReference type="ARBA" id="ARBA00005196"/>
    </source>
</evidence>
<comment type="similarity">
    <text evidence="2 9">Belongs to the diaminopimelate epimerase family.</text>
</comment>
<feature type="site" description="Could be important to modulate the pK values of the two catalytic cysteine residues" evidence="9">
    <location>
        <position position="211"/>
    </location>
</feature>
<feature type="active site" evidence="10">
    <location>
        <position position="71"/>
    </location>
</feature>
<comment type="caution">
    <text evidence="11">The sequence shown here is derived from an EMBL/GenBank/DDBJ whole genome shotgun (WGS) entry which is preliminary data.</text>
</comment>
<dbReference type="PANTHER" id="PTHR31689">
    <property type="entry name" value="DIAMINOPIMELATE EPIMERASE, CHLOROPLASTIC"/>
    <property type="match status" value="1"/>
</dbReference>
<dbReference type="EMBL" id="JACDUI010000001">
    <property type="protein sequence ID" value="MBA2840306.1"/>
    <property type="molecule type" value="Genomic_DNA"/>
</dbReference>
<evidence type="ECO:0000256" key="9">
    <source>
        <dbReference type="HAMAP-Rule" id="MF_00197"/>
    </source>
</evidence>
<accession>A0A7J9NHF3</accession>
<evidence type="ECO:0000313" key="12">
    <source>
        <dbReference type="Proteomes" id="UP000563838"/>
    </source>
</evidence>
<dbReference type="PROSITE" id="PS01326">
    <property type="entry name" value="DAP_EPIMERASE"/>
    <property type="match status" value="1"/>
</dbReference>
<dbReference type="AlphaFoldDB" id="A0A7J9NHF3"/>
<reference evidence="11 12" key="1">
    <citation type="submission" date="2020-07" db="EMBL/GenBank/DDBJ databases">
        <title>Genomic Encyclopedia of Type Strains, Phase IV (KMG-V): Genome sequencing to study the core and pangenomes of soil and plant-associated prokaryotes.</title>
        <authorList>
            <person name="Whitman W."/>
        </authorList>
    </citation>
    <scope>NUCLEOTIDE SEQUENCE [LARGE SCALE GENOMIC DNA]</scope>
    <source>
        <strain evidence="11 12">A4</strain>
    </source>
</reference>
<feature type="site" description="Could be important to modulate the pK values of the two catalytic cysteine residues" evidence="9">
    <location>
        <position position="162"/>
    </location>
</feature>
<feature type="active site" description="Proton acceptor" evidence="9">
    <location>
        <position position="220"/>
    </location>
</feature>
<feature type="binding site" evidence="9">
    <location>
        <begin position="72"/>
        <end position="73"/>
    </location>
    <ligand>
        <name>substrate</name>
    </ligand>
</feature>
<keyword evidence="6 9" id="KW-0457">Lysine biosynthesis</keyword>
<comment type="pathway">
    <text evidence="1 9">Amino-acid biosynthesis; L-lysine biosynthesis via DAP pathway; DL-2,6-diaminopimelate from LL-2,6-diaminopimelate: step 1/1.</text>
</comment>
<feature type="binding site" evidence="9">
    <location>
        <position position="193"/>
    </location>
    <ligand>
        <name>substrate</name>
    </ligand>
</feature>
<feature type="binding site" evidence="9">
    <location>
        <begin position="211"/>
        <end position="212"/>
    </location>
    <ligand>
        <name>substrate</name>
    </ligand>
</feature>
<dbReference type="Pfam" id="PF01678">
    <property type="entry name" value="DAP_epimerase"/>
    <property type="match status" value="2"/>
</dbReference>
<dbReference type="GO" id="GO:0008837">
    <property type="term" value="F:diaminopimelate epimerase activity"/>
    <property type="evidence" value="ECO:0007669"/>
    <property type="project" value="UniProtKB-UniRule"/>
</dbReference>
<evidence type="ECO:0000256" key="3">
    <source>
        <dbReference type="ARBA" id="ARBA00013080"/>
    </source>
</evidence>
<keyword evidence="7 9" id="KW-0413">Isomerase</keyword>
<evidence type="ECO:0000256" key="10">
    <source>
        <dbReference type="PROSITE-ProRule" id="PRU10125"/>
    </source>
</evidence>
<feature type="binding site" evidence="9">
    <location>
        <position position="62"/>
    </location>
    <ligand>
        <name>substrate</name>
    </ligand>
</feature>
<dbReference type="RefSeq" id="WP_181487764.1">
    <property type="nucleotide sequence ID" value="NZ_JACDUI010000001.1"/>
</dbReference>
<dbReference type="Proteomes" id="UP000563838">
    <property type="component" value="Unassembled WGS sequence"/>
</dbReference>
<dbReference type="HAMAP" id="MF_00197">
    <property type="entry name" value="DAP_epimerase"/>
    <property type="match status" value="1"/>
</dbReference>
<sequence length="277" mass="30820">MKFTKMHGLGNDYIYVDAISQKIENPNEISKFVSDRHFGIGSDGLVLILPSDKADFKMRMFNSDGSEAEMCGNAIRCVGKFVYDKKMTDKSTITIETLAGIKVLEMTVENGKVVLVKVDMGEPILKAEEIPVLSEKHPVIDEEITAKDYCYKFTCVSMGNPHAITYIENVGEFPLEKIGPLFEIHEKFPRKTNVEFVELIDKNTVKMRVWERGAGETLACGTGACAVLVASVLKGYVGRKSTIKLLGGDLTIEWNEFDNHIYMTGPATTVFEGEIDI</sequence>
<dbReference type="GO" id="GO:0009089">
    <property type="term" value="P:lysine biosynthetic process via diaminopimelate"/>
    <property type="evidence" value="ECO:0007669"/>
    <property type="project" value="UniProtKB-UniRule"/>
</dbReference>
<keyword evidence="5 9" id="KW-0028">Amino-acid biosynthesis</keyword>
<name>A0A7J9NHF3_METMI</name>
<comment type="catalytic activity">
    <reaction evidence="8 9">
        <text>(2S,6S)-2,6-diaminopimelate = meso-2,6-diaminopimelate</text>
        <dbReference type="Rhea" id="RHEA:15393"/>
        <dbReference type="ChEBI" id="CHEBI:57609"/>
        <dbReference type="ChEBI" id="CHEBI:57791"/>
        <dbReference type="EC" id="5.1.1.7"/>
    </reaction>
</comment>
<dbReference type="PANTHER" id="PTHR31689:SF0">
    <property type="entry name" value="DIAMINOPIMELATE EPIMERASE"/>
    <property type="match status" value="1"/>
</dbReference>
<dbReference type="SUPFAM" id="SSF54506">
    <property type="entry name" value="Diaminopimelate epimerase-like"/>
    <property type="match status" value="1"/>
</dbReference>
<gene>
    <name evidence="9" type="primary">dapF</name>
    <name evidence="11" type="ORF">HNP87_000818</name>
</gene>
<comment type="subunit">
    <text evidence="9">Homodimer.</text>
</comment>
<comment type="function">
    <text evidence="9">Catalyzes the stereoinversion of LL-2,6-diaminopimelate (L,L-DAP) to meso-diaminopimelate (meso-DAP), a precursor of L-lysine.</text>
</comment>
<dbReference type="UniPathway" id="UPA00034">
    <property type="reaction ID" value="UER00025"/>
</dbReference>
<organism evidence="11 12">
    <name type="scientific">Methanococcus maripaludis</name>
    <name type="common">Methanococcus deltae</name>
    <dbReference type="NCBI Taxonomy" id="39152"/>
    <lineage>
        <taxon>Archaea</taxon>
        <taxon>Methanobacteriati</taxon>
        <taxon>Methanobacteriota</taxon>
        <taxon>Methanomada group</taxon>
        <taxon>Methanococci</taxon>
        <taxon>Methanococcales</taxon>
        <taxon>Methanococcaceae</taxon>
        <taxon>Methanococcus</taxon>
    </lineage>
</organism>
<dbReference type="FunFam" id="3.10.310.10:FF:000001">
    <property type="entry name" value="Diaminopimelate epimerase"/>
    <property type="match status" value="1"/>
</dbReference>
<evidence type="ECO:0000313" key="11">
    <source>
        <dbReference type="EMBL" id="MBA2840306.1"/>
    </source>
</evidence>
<comment type="caution">
    <text evidence="9">Lacks conserved residue(s) required for the propagation of feature annotation.</text>
</comment>
<feature type="binding site" evidence="9">
    <location>
        <begin position="221"/>
        <end position="222"/>
    </location>
    <ligand>
        <name>substrate</name>
    </ligand>
</feature>
<keyword evidence="4 9" id="KW-0963">Cytoplasm</keyword>
<protein>
    <recommendedName>
        <fullName evidence="3 9">Diaminopimelate epimerase</fullName>
        <shortName evidence="9">DAP epimerase</shortName>
        <ecNumber evidence="3 9">5.1.1.7</ecNumber>
    </recommendedName>
    <alternativeName>
        <fullName evidence="9">PLP-independent amino acid racemase</fullName>
    </alternativeName>
</protein>
<dbReference type="GO" id="GO:0005829">
    <property type="term" value="C:cytosol"/>
    <property type="evidence" value="ECO:0007669"/>
    <property type="project" value="TreeGrafter"/>
</dbReference>
<dbReference type="NCBIfam" id="TIGR00652">
    <property type="entry name" value="DapF"/>
    <property type="match status" value="1"/>
</dbReference>
<evidence type="ECO:0000256" key="8">
    <source>
        <dbReference type="ARBA" id="ARBA00051712"/>
    </source>
</evidence>
<evidence type="ECO:0000256" key="7">
    <source>
        <dbReference type="ARBA" id="ARBA00023235"/>
    </source>
</evidence>
<evidence type="ECO:0000256" key="6">
    <source>
        <dbReference type="ARBA" id="ARBA00023154"/>
    </source>
</evidence>
<dbReference type="InterPro" id="IPR018510">
    <property type="entry name" value="DAP_epimerase_AS"/>
</dbReference>
<dbReference type="Gene3D" id="3.10.310.10">
    <property type="entry name" value="Diaminopimelate Epimerase, Chain A, domain 1"/>
    <property type="match status" value="2"/>
</dbReference>
<dbReference type="EC" id="5.1.1.7" evidence="3 9"/>
<dbReference type="InterPro" id="IPR001653">
    <property type="entry name" value="DAP_epimerase_DapF"/>
</dbReference>
<dbReference type="FunFam" id="3.10.310.10:FF:000004">
    <property type="entry name" value="Diaminopimelate epimerase"/>
    <property type="match status" value="1"/>
</dbReference>
<evidence type="ECO:0000256" key="5">
    <source>
        <dbReference type="ARBA" id="ARBA00022605"/>
    </source>
</evidence>
<evidence type="ECO:0000256" key="4">
    <source>
        <dbReference type="ARBA" id="ARBA00022490"/>
    </source>
</evidence>
<evidence type="ECO:0000256" key="2">
    <source>
        <dbReference type="ARBA" id="ARBA00010219"/>
    </source>
</evidence>
<feature type="binding site" evidence="9">
    <location>
        <position position="160"/>
    </location>
    <ligand>
        <name>substrate</name>
    </ligand>
</feature>
<comment type="subcellular location">
    <subcellularLocation>
        <location evidence="9">Cytoplasm</location>
    </subcellularLocation>
</comment>